<name>A0A250FQJ1_9FLAO</name>
<dbReference type="InterPro" id="IPR024311">
    <property type="entry name" value="Lipocalin-like"/>
</dbReference>
<protein>
    <recommendedName>
        <fullName evidence="2">Lipocalin-like domain-containing protein</fullName>
    </recommendedName>
</protein>
<evidence type="ECO:0000313" key="4">
    <source>
        <dbReference type="Proteomes" id="UP000217250"/>
    </source>
</evidence>
<dbReference type="OrthoDB" id="1149120at2"/>
<gene>
    <name evidence="3" type="ORF">CGC50_03135</name>
</gene>
<accession>A0A250FQJ1</accession>
<organism evidence="3 4">
    <name type="scientific">Capnocytophaga gingivalis</name>
    <dbReference type="NCBI Taxonomy" id="1017"/>
    <lineage>
        <taxon>Bacteria</taxon>
        <taxon>Pseudomonadati</taxon>
        <taxon>Bacteroidota</taxon>
        <taxon>Flavobacteriia</taxon>
        <taxon>Flavobacteriales</taxon>
        <taxon>Flavobacteriaceae</taxon>
        <taxon>Capnocytophaga</taxon>
    </lineage>
</organism>
<dbReference type="GeneID" id="84807553"/>
<evidence type="ECO:0000259" key="2">
    <source>
        <dbReference type="Pfam" id="PF13648"/>
    </source>
</evidence>
<dbReference type="KEGG" id="cgh:CGC50_03135"/>
<evidence type="ECO:0000256" key="1">
    <source>
        <dbReference type="SAM" id="MobiDB-lite"/>
    </source>
</evidence>
<dbReference type="PROSITE" id="PS51257">
    <property type="entry name" value="PROKAR_LIPOPROTEIN"/>
    <property type="match status" value="1"/>
</dbReference>
<dbReference type="AlphaFoldDB" id="A0A250FQJ1"/>
<sequence length="290" mass="33720">MKRIYILSLLSLLLFACQKENSQGKENPGNPTPEKPQPTPIPPTPPTKEKTPEELLEGEWRLLSIKDSNDPLERELSNCKRQSSITFSKEYKASEVSYYLDKELGECKHNSHQYTVSIQKDQLTLTEGAQKETYTYRIKENILTLSFPLKQKDGKTITVTTTYKKDYLYNPKKELVGTWYIHHLKRAGYDYNDILENGQCMTKEKIIFTDTDIKIYQYDLGSLQCKEVIYQGAYEISEDLSKIIVTSKRNGFKGNREFFLSDGTLELFGYIANGDLEQKFYRKEKKYTDE</sequence>
<feature type="compositionally biased region" description="Pro residues" evidence="1">
    <location>
        <begin position="30"/>
        <end position="46"/>
    </location>
</feature>
<dbReference type="RefSeq" id="WP_095909642.1">
    <property type="nucleotide sequence ID" value="NZ_CAUPZR010000022.1"/>
</dbReference>
<evidence type="ECO:0000313" key="3">
    <source>
        <dbReference type="EMBL" id="ATA86237.1"/>
    </source>
</evidence>
<feature type="domain" description="Lipocalin-like" evidence="2">
    <location>
        <begin position="56"/>
        <end position="145"/>
    </location>
</feature>
<reference evidence="4" key="1">
    <citation type="submission" date="2017-06" db="EMBL/GenBank/DDBJ databases">
        <title>Capnocytophaga spp. assemblies.</title>
        <authorList>
            <person name="Gulvik C.A."/>
        </authorList>
    </citation>
    <scope>NUCLEOTIDE SEQUENCE [LARGE SCALE GENOMIC DNA]</scope>
    <source>
        <strain evidence="4">H1496</strain>
    </source>
</reference>
<proteinExistence type="predicted"/>
<dbReference type="Pfam" id="PF13648">
    <property type="entry name" value="Lipocalin_4"/>
    <property type="match status" value="2"/>
</dbReference>
<feature type="domain" description="Lipocalin-like" evidence="2">
    <location>
        <begin position="175"/>
        <end position="267"/>
    </location>
</feature>
<dbReference type="Proteomes" id="UP000217250">
    <property type="component" value="Chromosome"/>
</dbReference>
<dbReference type="EMBL" id="CP022386">
    <property type="protein sequence ID" value="ATA86237.1"/>
    <property type="molecule type" value="Genomic_DNA"/>
</dbReference>
<feature type="region of interest" description="Disordered" evidence="1">
    <location>
        <begin position="21"/>
        <end position="54"/>
    </location>
</feature>